<dbReference type="Proteomes" id="UP000694392">
    <property type="component" value="Unplaced"/>
</dbReference>
<evidence type="ECO:0000256" key="1">
    <source>
        <dbReference type="SAM" id="MobiDB-lite"/>
    </source>
</evidence>
<feature type="region of interest" description="Disordered" evidence="1">
    <location>
        <begin position="1"/>
        <end position="126"/>
    </location>
</feature>
<accession>A0A8D0L2T2</accession>
<keyword evidence="3" id="KW-1185">Reference proteome</keyword>
<feature type="region of interest" description="Disordered" evidence="1">
    <location>
        <begin position="165"/>
        <end position="198"/>
    </location>
</feature>
<feature type="compositionally biased region" description="Low complexity" evidence="1">
    <location>
        <begin position="1"/>
        <end position="11"/>
    </location>
</feature>
<dbReference type="AlphaFoldDB" id="A0A8D0L2T2"/>
<organism evidence="2 3">
    <name type="scientific">Sphenodon punctatus</name>
    <name type="common">Tuatara</name>
    <name type="synonym">Hatteria punctata</name>
    <dbReference type="NCBI Taxonomy" id="8508"/>
    <lineage>
        <taxon>Eukaryota</taxon>
        <taxon>Metazoa</taxon>
        <taxon>Chordata</taxon>
        <taxon>Craniata</taxon>
        <taxon>Vertebrata</taxon>
        <taxon>Euteleostomi</taxon>
        <taxon>Lepidosauria</taxon>
        <taxon>Sphenodontia</taxon>
        <taxon>Sphenodontidae</taxon>
        <taxon>Sphenodon</taxon>
    </lineage>
</organism>
<proteinExistence type="predicted"/>
<name>A0A8D0L2T2_SPHPU</name>
<reference evidence="2" key="2">
    <citation type="submission" date="2025-09" db="UniProtKB">
        <authorList>
            <consortium name="Ensembl"/>
        </authorList>
    </citation>
    <scope>IDENTIFICATION</scope>
</reference>
<reference evidence="2" key="1">
    <citation type="submission" date="2025-08" db="UniProtKB">
        <authorList>
            <consortium name="Ensembl"/>
        </authorList>
    </citation>
    <scope>IDENTIFICATION</scope>
</reference>
<protein>
    <submittedName>
        <fullName evidence="2">WAS/WASL interacting protein family member 3</fullName>
    </submittedName>
</protein>
<sequence>MDLPSSSPSLPDLRDCLPPTPPAPPPPLPPSYTFSSHRTSLPPPPPSPTFNSAMSSSDVPPPLPPKSPHLLSQIQKPNIQSMPLPPTPPVTQSAATVPKKRQGRGAGKLVPPPLPPARSPTTELSSKCQYAHVSPWPAGHEPYRNGNVHIMDDFESKFTFHSVEEFPPPDEFKQFQKIYPSKESRDNTKNPPLQTHVR</sequence>
<dbReference type="Ensembl" id="ENSSPUT00000003610.1">
    <property type="protein sequence ID" value="ENSSPUP00000003399.1"/>
    <property type="gene ID" value="ENSSPUG00000002603.1"/>
</dbReference>
<evidence type="ECO:0000313" key="3">
    <source>
        <dbReference type="Proteomes" id="UP000694392"/>
    </source>
</evidence>
<gene>
    <name evidence="2" type="primary">WIPF3</name>
</gene>
<evidence type="ECO:0000313" key="2">
    <source>
        <dbReference type="Ensembl" id="ENSSPUP00000003399.1"/>
    </source>
</evidence>
<feature type="compositionally biased region" description="Polar residues" evidence="1">
    <location>
        <begin position="189"/>
        <end position="198"/>
    </location>
</feature>
<dbReference type="GeneTree" id="ENSGT00940000160267"/>
<feature type="compositionally biased region" description="Basic and acidic residues" evidence="1">
    <location>
        <begin position="165"/>
        <end position="188"/>
    </location>
</feature>
<feature type="compositionally biased region" description="Pro residues" evidence="1">
    <location>
        <begin position="18"/>
        <end position="30"/>
    </location>
</feature>